<dbReference type="Pfam" id="PF00391">
    <property type="entry name" value="PEP-utilizers"/>
    <property type="match status" value="1"/>
</dbReference>
<dbReference type="InterPro" id="IPR018274">
    <property type="entry name" value="PEP_util_AS"/>
</dbReference>
<dbReference type="GO" id="GO:0046872">
    <property type="term" value="F:metal ion binding"/>
    <property type="evidence" value="ECO:0007669"/>
    <property type="project" value="UniProtKB-KW"/>
</dbReference>
<dbReference type="Gene3D" id="3.30.1490.20">
    <property type="entry name" value="ATP-grasp fold, A domain"/>
    <property type="match status" value="1"/>
</dbReference>
<dbReference type="AlphaFoldDB" id="A0A7C5Q578"/>
<organism evidence="14">
    <name type="scientific">Caldiarchaeum subterraneum</name>
    <dbReference type="NCBI Taxonomy" id="311458"/>
    <lineage>
        <taxon>Archaea</taxon>
        <taxon>Nitrososphaerota</taxon>
        <taxon>Candidatus Caldarchaeales</taxon>
        <taxon>Candidatus Caldarchaeaceae</taxon>
        <taxon>Candidatus Caldarchaeum</taxon>
    </lineage>
</organism>
<dbReference type="SUPFAM" id="SSF51621">
    <property type="entry name" value="Phosphoenolpyruvate/pyruvate domain"/>
    <property type="match status" value="1"/>
</dbReference>
<evidence type="ECO:0000259" key="11">
    <source>
        <dbReference type="Pfam" id="PF00391"/>
    </source>
</evidence>
<feature type="domain" description="Pyruvate phosphate dikinase AMP/ATP-binding" evidence="12">
    <location>
        <begin position="61"/>
        <end position="286"/>
    </location>
</feature>
<accession>A0A7C5Q578</accession>
<evidence type="ECO:0000256" key="8">
    <source>
        <dbReference type="ARBA" id="ARBA00022840"/>
    </source>
</evidence>
<keyword evidence="7 14" id="KW-0418">Kinase</keyword>
<dbReference type="Pfam" id="PF01326">
    <property type="entry name" value="PPDK_N"/>
    <property type="match status" value="2"/>
</dbReference>
<dbReference type="PROSITE" id="PS00742">
    <property type="entry name" value="PEP_ENZYMES_2"/>
    <property type="match status" value="1"/>
</dbReference>
<evidence type="ECO:0000256" key="4">
    <source>
        <dbReference type="ARBA" id="ARBA00022679"/>
    </source>
</evidence>
<sequence>MGFIGLFEDFVGLSRFELGGKGYGLVQMTAMGLPVPPGLIILTSACKEYYRNGGRVPERLFEELREKLSLLEAKTGKRMGDPSKPLLLSVRSGAPYSMPGMMDTILNLGLNDRVAEGLVKLTGDERFVYDAYRRLVQMFGRIAMGVKGDVFEKLLDETKHRLGVKSDVEIPASELKKLVEQFKKVVREHTGMDFPQDPWKQLQMAVEAVFKSWNNPRAVEYRKYYKIPDDLGTAVNIQAMVFGNLGEDSGSGVGFTRNPSTGEKKLYGEYLPKAQGEDVVAGIRTPLPIEKMPPHLIKQLDEIAAKLEQHFKDMQDFEFTVENGKLYMLQTRNGKRTAQAAVKIAVDMVNEGLISPEEAIARIDPLELNQLLHRRLHPDIKATPIAKGLNASPGAATGIVVFDTDEAAARGSKGEKVILVRPETTPEDIKGIIAAQGVLTSRGGMTSHAAVVARGMGKPAVVGCESIRIYMDEGYFKTADGTVVKHGDLITIDGGSGLVFLGEVPMVEPELTQELKTLLSIADRYRRLGVRANADTPEAAAKAREFGAEGIGLCRTERMFNAPNRLPIVREMIMASDDEGRRKALEKLLPFQVGDFKEIFTVMRGLPVTVRLLDLPLHEFLPPADQIFSEMLELVNKPGKESELAEKQALLRKVQQLHEHNPMLGHRGCRLAITHPEIYEMQVKAILTAAIDVKRRHGETAEIQIMLPLVSDKNELMHLKHVIDEAAEKTFKELGERVNYKVGTMVETPRAAITAARIAEVAEFFSFGTNDLTQTTFGFSRDDVEAKFMADYLQQKILPANPFETIDVHGVGWLVRHGAAEGKRTNPRLEVGICGEHGGDPASIRFFHEAGLDYVSASPYRVPIARLAAAQAALEKREKIPITI</sequence>
<dbReference type="PANTHER" id="PTHR22931">
    <property type="entry name" value="PHOSPHOENOLPYRUVATE DIKINASE-RELATED"/>
    <property type="match status" value="1"/>
</dbReference>
<dbReference type="SUPFAM" id="SSF56059">
    <property type="entry name" value="Glutathione synthetase ATP-binding domain-like"/>
    <property type="match status" value="1"/>
</dbReference>
<keyword evidence="6" id="KW-0547">Nucleotide-binding</keyword>
<feature type="domain" description="PEP-utilising enzyme C-terminal" evidence="13">
    <location>
        <begin position="512"/>
        <end position="872"/>
    </location>
</feature>
<dbReference type="NCBIfam" id="NF004531">
    <property type="entry name" value="PRK05878.1"/>
    <property type="match status" value="1"/>
</dbReference>
<feature type="binding site" evidence="10">
    <location>
        <position position="771"/>
    </location>
    <ligand>
        <name>Mg(2+)</name>
        <dbReference type="ChEBI" id="CHEBI:18420"/>
    </ligand>
</feature>
<dbReference type="GO" id="GO:0050242">
    <property type="term" value="F:pyruvate, phosphate dikinase activity"/>
    <property type="evidence" value="ECO:0007669"/>
    <property type="project" value="UniProtKB-EC"/>
</dbReference>
<dbReference type="InterPro" id="IPR015813">
    <property type="entry name" value="Pyrv/PenolPyrv_kinase-like_dom"/>
</dbReference>
<dbReference type="InterPro" id="IPR010121">
    <property type="entry name" value="Pyruvate_phosphate_dikinase"/>
</dbReference>
<dbReference type="Gene3D" id="1.10.189.10">
    <property type="entry name" value="Pyruvate Phosphate Dikinase, domain 2"/>
    <property type="match status" value="1"/>
</dbReference>
<comment type="caution">
    <text evidence="14">The sequence shown here is derived from an EMBL/GenBank/DDBJ whole genome shotgun (WGS) entry which is preliminary data.</text>
</comment>
<keyword evidence="8" id="KW-0067">ATP-binding</keyword>
<dbReference type="EC" id="2.7.9.1" evidence="3"/>
<feature type="domain" description="PEP-utilising enzyme mobile" evidence="11">
    <location>
        <begin position="415"/>
        <end position="497"/>
    </location>
</feature>
<evidence type="ECO:0000256" key="1">
    <source>
        <dbReference type="ARBA" id="ARBA00001946"/>
    </source>
</evidence>
<keyword evidence="14" id="KW-0670">Pyruvate</keyword>
<keyword evidence="9 10" id="KW-0460">Magnesium</keyword>
<dbReference type="GO" id="GO:0005524">
    <property type="term" value="F:ATP binding"/>
    <property type="evidence" value="ECO:0007669"/>
    <property type="project" value="UniProtKB-KW"/>
</dbReference>
<dbReference type="InterPro" id="IPR002192">
    <property type="entry name" value="PPDK_AMP/ATP-bd"/>
</dbReference>
<evidence type="ECO:0000259" key="13">
    <source>
        <dbReference type="Pfam" id="PF02896"/>
    </source>
</evidence>
<comment type="cofactor">
    <cofactor evidence="1 10">
        <name>Mg(2+)</name>
        <dbReference type="ChEBI" id="CHEBI:18420"/>
    </cofactor>
</comment>
<keyword evidence="5 10" id="KW-0479">Metal-binding</keyword>
<evidence type="ECO:0000256" key="5">
    <source>
        <dbReference type="ARBA" id="ARBA00022723"/>
    </source>
</evidence>
<dbReference type="Pfam" id="PF02896">
    <property type="entry name" value="PEP-utilizers_C"/>
    <property type="match status" value="1"/>
</dbReference>
<evidence type="ECO:0000259" key="12">
    <source>
        <dbReference type="Pfam" id="PF01326"/>
    </source>
</evidence>
<protein>
    <recommendedName>
        <fullName evidence="3">pyruvate, phosphate dikinase</fullName>
        <ecNumber evidence="3">2.7.9.1</ecNumber>
    </recommendedName>
</protein>
<dbReference type="Gene3D" id="3.20.20.60">
    <property type="entry name" value="Phosphoenolpyruvate-binding domains"/>
    <property type="match status" value="1"/>
</dbReference>
<dbReference type="PANTHER" id="PTHR22931:SF9">
    <property type="entry name" value="PYRUVATE, PHOSPHATE DIKINASE 1, CHLOROPLASTIC"/>
    <property type="match status" value="1"/>
</dbReference>
<dbReference type="Gene3D" id="3.50.30.10">
    <property type="entry name" value="Phosphohistidine domain"/>
    <property type="match status" value="1"/>
</dbReference>
<dbReference type="InterPro" id="IPR008279">
    <property type="entry name" value="PEP-util_enz_mobile_dom"/>
</dbReference>
<evidence type="ECO:0000256" key="9">
    <source>
        <dbReference type="ARBA" id="ARBA00022842"/>
    </source>
</evidence>
<keyword evidence="4 14" id="KW-0808">Transferase</keyword>
<evidence type="ECO:0000256" key="3">
    <source>
        <dbReference type="ARBA" id="ARBA00011994"/>
    </source>
</evidence>
<dbReference type="Gene3D" id="3.30.470.20">
    <property type="entry name" value="ATP-grasp fold, B domain"/>
    <property type="match status" value="1"/>
</dbReference>
<comment type="similarity">
    <text evidence="2">Belongs to the PEP-utilizing enzyme family.</text>
</comment>
<dbReference type="PROSITE" id="PS00370">
    <property type="entry name" value="PEP_ENZYMES_PHOS_SITE"/>
    <property type="match status" value="1"/>
</dbReference>
<dbReference type="InterPro" id="IPR000121">
    <property type="entry name" value="PEP_util_C"/>
</dbReference>
<gene>
    <name evidence="14" type="ORF">ENM11_08315</name>
</gene>
<dbReference type="Gene3D" id="1.20.80.30">
    <property type="match status" value="1"/>
</dbReference>
<dbReference type="InterPro" id="IPR040442">
    <property type="entry name" value="Pyrv_kinase-like_dom_sf"/>
</dbReference>
<dbReference type="InterPro" id="IPR013815">
    <property type="entry name" value="ATP_grasp_subdomain_1"/>
</dbReference>
<feature type="binding site" evidence="10">
    <location>
        <position position="747"/>
    </location>
    <ligand>
        <name>Mg(2+)</name>
        <dbReference type="ChEBI" id="CHEBI:18420"/>
    </ligand>
</feature>
<dbReference type="PIRSF" id="PIRSF000853">
    <property type="entry name" value="PPDK"/>
    <property type="match status" value="1"/>
</dbReference>
<evidence type="ECO:0000256" key="7">
    <source>
        <dbReference type="ARBA" id="ARBA00022777"/>
    </source>
</evidence>
<name>A0A7C5Q578_CALS0</name>
<evidence type="ECO:0000256" key="10">
    <source>
        <dbReference type="PIRSR" id="PIRSR000853-3"/>
    </source>
</evidence>
<dbReference type="EMBL" id="DRWN01000068">
    <property type="protein sequence ID" value="HHK69129.1"/>
    <property type="molecule type" value="Genomic_DNA"/>
</dbReference>
<feature type="domain" description="Pyruvate phosphate dikinase AMP/ATP-binding" evidence="12">
    <location>
        <begin position="297"/>
        <end position="351"/>
    </location>
</feature>
<evidence type="ECO:0000256" key="6">
    <source>
        <dbReference type="ARBA" id="ARBA00022741"/>
    </source>
</evidence>
<proteinExistence type="inferred from homology"/>
<dbReference type="GO" id="GO:0016301">
    <property type="term" value="F:kinase activity"/>
    <property type="evidence" value="ECO:0007669"/>
    <property type="project" value="UniProtKB-KW"/>
</dbReference>
<dbReference type="SUPFAM" id="SSF52009">
    <property type="entry name" value="Phosphohistidine domain"/>
    <property type="match status" value="1"/>
</dbReference>
<reference evidence="14" key="1">
    <citation type="journal article" date="2020" name="mSystems">
        <title>Genome- and Community-Level Interaction Insights into Carbon Utilization and Element Cycling Functions of Hydrothermarchaeota in Hydrothermal Sediment.</title>
        <authorList>
            <person name="Zhou Z."/>
            <person name="Liu Y."/>
            <person name="Xu W."/>
            <person name="Pan J."/>
            <person name="Luo Z.H."/>
            <person name="Li M."/>
        </authorList>
    </citation>
    <scope>NUCLEOTIDE SEQUENCE [LARGE SCALE GENOMIC DNA]</scope>
    <source>
        <strain evidence="14">SpSt-1056</strain>
    </source>
</reference>
<dbReference type="NCBIfam" id="TIGR01828">
    <property type="entry name" value="pyru_phos_dikin"/>
    <property type="match status" value="1"/>
</dbReference>
<dbReference type="InterPro" id="IPR023151">
    <property type="entry name" value="PEP_util_CS"/>
</dbReference>
<dbReference type="InterPro" id="IPR036637">
    <property type="entry name" value="Phosphohistidine_dom_sf"/>
</dbReference>
<evidence type="ECO:0000313" key="14">
    <source>
        <dbReference type="EMBL" id="HHK69129.1"/>
    </source>
</evidence>
<evidence type="ECO:0000256" key="2">
    <source>
        <dbReference type="ARBA" id="ARBA00007837"/>
    </source>
</evidence>